<keyword evidence="9" id="KW-0460">Magnesium</keyword>
<evidence type="ECO:0000256" key="8">
    <source>
        <dbReference type="ARBA" id="ARBA00022840"/>
    </source>
</evidence>
<dbReference type="InterPro" id="IPR032828">
    <property type="entry name" value="PolyA_RNA-bd"/>
</dbReference>
<dbReference type="Pfam" id="PF12627">
    <property type="entry name" value="PolyA_pol_RNAbd"/>
    <property type="match status" value="1"/>
</dbReference>
<dbReference type="GO" id="GO:0003723">
    <property type="term" value="F:RNA binding"/>
    <property type="evidence" value="ECO:0007669"/>
    <property type="project" value="UniProtKB-KW"/>
</dbReference>
<dbReference type="Gene3D" id="1.10.3090.10">
    <property type="entry name" value="cca-adding enzyme, domain 2"/>
    <property type="match status" value="1"/>
</dbReference>
<comment type="similarity">
    <text evidence="11">Belongs to the tRNA nucleotidyltransferase/poly(A) polymerase family.</text>
</comment>
<evidence type="ECO:0000256" key="7">
    <source>
        <dbReference type="ARBA" id="ARBA00022800"/>
    </source>
</evidence>
<dbReference type="Gene3D" id="1.10.246.80">
    <property type="match status" value="1"/>
</dbReference>
<evidence type="ECO:0000256" key="4">
    <source>
        <dbReference type="ARBA" id="ARBA00022695"/>
    </source>
</evidence>
<dbReference type="InterPro" id="IPR050124">
    <property type="entry name" value="tRNA_CCA-adding_enzyme"/>
</dbReference>
<protein>
    <submittedName>
        <fullName evidence="13">HD domain-containing protein</fullName>
    </submittedName>
</protein>
<dbReference type="NCBIfam" id="TIGR00277">
    <property type="entry name" value="HDIG"/>
    <property type="match status" value="1"/>
</dbReference>
<dbReference type="Pfam" id="PF01743">
    <property type="entry name" value="PolyA_pol"/>
    <property type="match status" value="1"/>
</dbReference>
<dbReference type="Gene3D" id="3.30.460.10">
    <property type="entry name" value="Beta Polymerase, domain 2"/>
    <property type="match status" value="1"/>
</dbReference>
<dbReference type="Proteomes" id="UP000468388">
    <property type="component" value="Unassembled WGS sequence"/>
</dbReference>
<evidence type="ECO:0000256" key="5">
    <source>
        <dbReference type="ARBA" id="ARBA00022723"/>
    </source>
</evidence>
<evidence type="ECO:0000256" key="6">
    <source>
        <dbReference type="ARBA" id="ARBA00022741"/>
    </source>
</evidence>
<keyword evidence="14" id="KW-1185">Reference proteome</keyword>
<dbReference type="SMART" id="SM00471">
    <property type="entry name" value="HDc"/>
    <property type="match status" value="1"/>
</dbReference>
<keyword evidence="5" id="KW-0479">Metal-binding</keyword>
<feature type="domain" description="HD/PDEase" evidence="12">
    <location>
        <begin position="265"/>
        <end position="389"/>
    </location>
</feature>
<comment type="caution">
    <text evidence="13">The sequence shown here is derived from an EMBL/GenBank/DDBJ whole genome shotgun (WGS) entry which is preliminary data.</text>
</comment>
<reference evidence="13 14" key="1">
    <citation type="submission" date="2019-12" db="EMBL/GenBank/DDBJ databases">
        <title>The draft genomic sequence of strain Chitinophaga oryziterrae JCM 16595.</title>
        <authorList>
            <person name="Zhang X."/>
        </authorList>
    </citation>
    <scope>NUCLEOTIDE SEQUENCE [LARGE SCALE GENOMIC DNA]</scope>
    <source>
        <strain evidence="13 14">JCM 16595</strain>
    </source>
</reference>
<evidence type="ECO:0000256" key="9">
    <source>
        <dbReference type="ARBA" id="ARBA00022842"/>
    </source>
</evidence>
<dbReference type="OrthoDB" id="9805698at2"/>
<dbReference type="SUPFAM" id="SSF81301">
    <property type="entry name" value="Nucleotidyltransferase"/>
    <property type="match status" value="1"/>
</dbReference>
<dbReference type="CDD" id="cd05398">
    <property type="entry name" value="NT_ClassII-CCAase"/>
    <property type="match status" value="1"/>
</dbReference>
<keyword evidence="8" id="KW-0067">ATP-binding</keyword>
<evidence type="ECO:0000256" key="3">
    <source>
        <dbReference type="ARBA" id="ARBA00022694"/>
    </source>
</evidence>
<comment type="cofactor">
    <cofactor evidence="1">
        <name>Mg(2+)</name>
        <dbReference type="ChEBI" id="CHEBI:18420"/>
    </cofactor>
</comment>
<organism evidence="13 14">
    <name type="scientific">Chitinophaga oryziterrae</name>
    <dbReference type="NCBI Taxonomy" id="1031224"/>
    <lineage>
        <taxon>Bacteria</taxon>
        <taxon>Pseudomonadati</taxon>
        <taxon>Bacteroidota</taxon>
        <taxon>Chitinophagia</taxon>
        <taxon>Chitinophagales</taxon>
        <taxon>Chitinophagaceae</taxon>
        <taxon>Chitinophaga</taxon>
    </lineage>
</organism>
<evidence type="ECO:0000313" key="13">
    <source>
        <dbReference type="EMBL" id="MVT41524.1"/>
    </source>
</evidence>
<evidence type="ECO:0000256" key="2">
    <source>
        <dbReference type="ARBA" id="ARBA00022679"/>
    </source>
</evidence>
<evidence type="ECO:0000313" key="14">
    <source>
        <dbReference type="Proteomes" id="UP000468388"/>
    </source>
</evidence>
<evidence type="ECO:0000259" key="12">
    <source>
        <dbReference type="SMART" id="SM00471"/>
    </source>
</evidence>
<sequence length="483" mass="55011">MPFYSFMISKRPIDIPCTLQERKVLEQIALAARELGVPCYLIGGFVRDKLLNRRTKDMDVVCVGDGIALAHKVAAHFDNVPVSFFKTYGTAQVKWNELEIEFVGARKESYRRDSRNPEVVPGTLQDDQLRRDFTINALAISLNETDYGTLIDPFNGLADLEAKIIRTPLEPAQTFIDDPLRMMRAIRFASQLQFTITDEAFTAIQDNAERIKIISQERITDEFNKIMLSPVPSVGLDLLYKAGLLKIILPQMIDLVGVEMVEGKGHKDNFYHTLQVVDNIARNTKDLWLRWAALLHDIGKPATKRFEQGHGWTFHGHDAVGGKMVPRIFAKMKLPQHESMRLVKKLVELHLRPISVTKENITDSAIRRLLFDAGDDIEGLMMLCEADITSKNRVKVKRYLENFELVRQRLKEVEEIDRIRNWQPPVTGEMIMETFGLKPSRVVGDLKNAIREAILDGEIPNTYEAAFAFLLEKAQALDLTPVK</sequence>
<dbReference type="GO" id="GO:0008033">
    <property type="term" value="P:tRNA processing"/>
    <property type="evidence" value="ECO:0007669"/>
    <property type="project" value="UniProtKB-KW"/>
</dbReference>
<dbReference type="GO" id="GO:0016779">
    <property type="term" value="F:nucleotidyltransferase activity"/>
    <property type="evidence" value="ECO:0007669"/>
    <property type="project" value="UniProtKB-KW"/>
</dbReference>
<evidence type="ECO:0000256" key="10">
    <source>
        <dbReference type="ARBA" id="ARBA00022884"/>
    </source>
</evidence>
<dbReference type="GO" id="GO:0046872">
    <property type="term" value="F:metal ion binding"/>
    <property type="evidence" value="ECO:0007669"/>
    <property type="project" value="UniProtKB-KW"/>
</dbReference>
<dbReference type="InterPro" id="IPR043519">
    <property type="entry name" value="NT_sf"/>
</dbReference>
<dbReference type="SUPFAM" id="SSF81891">
    <property type="entry name" value="Poly A polymerase C-terminal region-like"/>
    <property type="match status" value="1"/>
</dbReference>
<dbReference type="Pfam" id="PF01966">
    <property type="entry name" value="HD"/>
    <property type="match status" value="1"/>
</dbReference>
<dbReference type="GO" id="GO:0005524">
    <property type="term" value="F:ATP binding"/>
    <property type="evidence" value="ECO:0007669"/>
    <property type="project" value="UniProtKB-KW"/>
</dbReference>
<dbReference type="CDD" id="cd00077">
    <property type="entry name" value="HDc"/>
    <property type="match status" value="1"/>
</dbReference>
<dbReference type="InterPro" id="IPR006674">
    <property type="entry name" value="HD_domain"/>
</dbReference>
<evidence type="ECO:0000256" key="11">
    <source>
        <dbReference type="RuleBase" id="RU003953"/>
    </source>
</evidence>
<keyword evidence="2 11" id="KW-0808">Transferase</keyword>
<dbReference type="InterPro" id="IPR006675">
    <property type="entry name" value="HDIG_dom"/>
</dbReference>
<gene>
    <name evidence="13" type="ORF">GO495_13100</name>
</gene>
<keyword evidence="4" id="KW-0548">Nucleotidyltransferase</keyword>
<dbReference type="InterPro" id="IPR003607">
    <property type="entry name" value="HD/PDEase_dom"/>
</dbReference>
<keyword evidence="6" id="KW-0547">Nucleotide-binding</keyword>
<dbReference type="PANTHER" id="PTHR47545">
    <property type="entry name" value="MULTIFUNCTIONAL CCA PROTEIN"/>
    <property type="match status" value="1"/>
</dbReference>
<keyword evidence="7" id="KW-0692">RNA repair</keyword>
<name>A0A6N8J966_9BACT</name>
<dbReference type="GO" id="GO:0042245">
    <property type="term" value="P:RNA repair"/>
    <property type="evidence" value="ECO:0007669"/>
    <property type="project" value="UniProtKB-KW"/>
</dbReference>
<keyword evidence="3" id="KW-0819">tRNA processing</keyword>
<dbReference type="PANTHER" id="PTHR47545:SF1">
    <property type="entry name" value="MULTIFUNCTIONAL CCA PROTEIN"/>
    <property type="match status" value="1"/>
</dbReference>
<dbReference type="InterPro" id="IPR002646">
    <property type="entry name" value="PolA_pol_head_dom"/>
</dbReference>
<evidence type="ECO:0000256" key="1">
    <source>
        <dbReference type="ARBA" id="ARBA00001946"/>
    </source>
</evidence>
<dbReference type="EMBL" id="WRXO01000003">
    <property type="protein sequence ID" value="MVT41524.1"/>
    <property type="molecule type" value="Genomic_DNA"/>
</dbReference>
<keyword evidence="10 11" id="KW-0694">RNA-binding</keyword>
<accession>A0A6N8J966</accession>
<proteinExistence type="inferred from homology"/>
<dbReference type="AlphaFoldDB" id="A0A6N8J966"/>